<name>A0ACA9LLZ2_9GLOM</name>
<evidence type="ECO:0000313" key="2">
    <source>
        <dbReference type="Proteomes" id="UP000789366"/>
    </source>
</evidence>
<dbReference type="Proteomes" id="UP000789366">
    <property type="component" value="Unassembled WGS sequence"/>
</dbReference>
<keyword evidence="2" id="KW-1185">Reference proteome</keyword>
<protein>
    <submittedName>
        <fullName evidence="1">15111_t:CDS:1</fullName>
    </submittedName>
</protein>
<proteinExistence type="predicted"/>
<dbReference type="EMBL" id="CAJVPW010004296">
    <property type="protein sequence ID" value="CAG8538171.1"/>
    <property type="molecule type" value="Genomic_DNA"/>
</dbReference>
<gene>
    <name evidence="1" type="ORF">SPELUC_LOCUS4677</name>
</gene>
<organism evidence="1 2">
    <name type="scientific">Cetraspora pellucida</name>
    <dbReference type="NCBI Taxonomy" id="1433469"/>
    <lineage>
        <taxon>Eukaryota</taxon>
        <taxon>Fungi</taxon>
        <taxon>Fungi incertae sedis</taxon>
        <taxon>Mucoromycota</taxon>
        <taxon>Glomeromycotina</taxon>
        <taxon>Glomeromycetes</taxon>
        <taxon>Diversisporales</taxon>
        <taxon>Gigasporaceae</taxon>
        <taxon>Cetraspora</taxon>
    </lineage>
</organism>
<evidence type="ECO:0000313" key="1">
    <source>
        <dbReference type="EMBL" id="CAG8538171.1"/>
    </source>
</evidence>
<comment type="caution">
    <text evidence="1">The sequence shown here is derived from an EMBL/GenBank/DDBJ whole genome shotgun (WGS) entry which is preliminary data.</text>
</comment>
<accession>A0ACA9LLZ2</accession>
<reference evidence="1" key="1">
    <citation type="submission" date="2021-06" db="EMBL/GenBank/DDBJ databases">
        <authorList>
            <person name="Kallberg Y."/>
            <person name="Tangrot J."/>
            <person name="Rosling A."/>
        </authorList>
    </citation>
    <scope>NUCLEOTIDE SEQUENCE</scope>
    <source>
        <strain evidence="1">28 12/20/2015</strain>
    </source>
</reference>
<sequence length="305" mass="36439">MYSKKFLENSESFDKGFAFEYNILQLSMIENVVFDGYYHNQKNKRIGDGGFDFNYHYKDKYFLIQAKCYSSYSKYVYKAYKDFMIDLKEQPKEYIGIFLIGTYNKLSYVEESASGNKNQNISEKLKDETKNLSNDSGHEIIICDDYELTGIMTNNNLKDNNDNIIFSRLRLFKLTEEEEHELLLKLHSVIDGKFKYRKLLNILPSDIGLIRTRHQYKIKKEIKKIGYAGFDFVYKKRRYAIRYEIKEDLEYLKKCVNDFDISLKVFPNNIWGIFLVPDDFEIEILKYYVEKKNHIHRLYVIGIDI</sequence>